<reference evidence="6 7" key="1">
    <citation type="journal article" date="2014" name="PLoS Genet.">
        <title>Analysis of the Phlebiopsis gigantea genome, transcriptome and secretome provides insight into its pioneer colonization strategies of wood.</title>
        <authorList>
            <person name="Hori C."/>
            <person name="Ishida T."/>
            <person name="Igarashi K."/>
            <person name="Samejima M."/>
            <person name="Suzuki H."/>
            <person name="Master E."/>
            <person name="Ferreira P."/>
            <person name="Ruiz-Duenas F.J."/>
            <person name="Held B."/>
            <person name="Canessa P."/>
            <person name="Larrondo L.F."/>
            <person name="Schmoll M."/>
            <person name="Druzhinina I.S."/>
            <person name="Kubicek C.P."/>
            <person name="Gaskell J.A."/>
            <person name="Kersten P."/>
            <person name="St John F."/>
            <person name="Glasner J."/>
            <person name="Sabat G."/>
            <person name="Splinter BonDurant S."/>
            <person name="Syed K."/>
            <person name="Yadav J."/>
            <person name="Mgbeahuruike A.C."/>
            <person name="Kovalchuk A."/>
            <person name="Asiegbu F.O."/>
            <person name="Lackner G."/>
            <person name="Hoffmeister D."/>
            <person name="Rencoret J."/>
            <person name="Gutierrez A."/>
            <person name="Sun H."/>
            <person name="Lindquist E."/>
            <person name="Barry K."/>
            <person name="Riley R."/>
            <person name="Grigoriev I.V."/>
            <person name="Henrissat B."/>
            <person name="Kues U."/>
            <person name="Berka R.M."/>
            <person name="Martinez A.T."/>
            <person name="Covert S.F."/>
            <person name="Blanchette R.A."/>
            <person name="Cullen D."/>
        </authorList>
    </citation>
    <scope>NUCLEOTIDE SEQUENCE [LARGE SCALE GENOMIC DNA]</scope>
    <source>
        <strain evidence="6 7">11061_1 CR5-6</strain>
    </source>
</reference>
<name>A0A0C3S099_PHLG1</name>
<comment type="cofactor">
    <cofactor evidence="1">
        <name>Cu(2+)</name>
        <dbReference type="ChEBI" id="CHEBI:29036"/>
    </cofactor>
</comment>
<dbReference type="AlphaFoldDB" id="A0A0C3S099"/>
<dbReference type="GO" id="GO:0004497">
    <property type="term" value="F:monooxygenase activity"/>
    <property type="evidence" value="ECO:0007669"/>
    <property type="project" value="UniProtKB-KW"/>
</dbReference>
<evidence type="ECO:0000313" key="6">
    <source>
        <dbReference type="EMBL" id="KIP02312.1"/>
    </source>
</evidence>
<evidence type="ECO:0000256" key="2">
    <source>
        <dbReference type="ARBA" id="ARBA00023002"/>
    </source>
</evidence>
<organism evidence="6 7">
    <name type="scientific">Phlebiopsis gigantea (strain 11061_1 CR5-6)</name>
    <name type="common">White-rot fungus</name>
    <name type="synonym">Peniophora gigantea</name>
    <dbReference type="NCBI Taxonomy" id="745531"/>
    <lineage>
        <taxon>Eukaryota</taxon>
        <taxon>Fungi</taxon>
        <taxon>Dikarya</taxon>
        <taxon>Basidiomycota</taxon>
        <taxon>Agaricomycotina</taxon>
        <taxon>Agaricomycetes</taxon>
        <taxon>Polyporales</taxon>
        <taxon>Phanerochaetaceae</taxon>
        <taxon>Phlebiopsis</taxon>
    </lineage>
</organism>
<keyword evidence="7" id="KW-1185">Reference proteome</keyword>
<dbReference type="STRING" id="745531.A0A0C3S099"/>
<keyword evidence="3" id="KW-0503">Monooxygenase</keyword>
<dbReference type="InterPro" id="IPR041640">
    <property type="entry name" value="Tyrosinase_C"/>
</dbReference>
<proteinExistence type="predicted"/>
<dbReference type="Proteomes" id="UP000053257">
    <property type="component" value="Unassembled WGS sequence"/>
</dbReference>
<dbReference type="EMBL" id="KN840684">
    <property type="protein sequence ID" value="KIP02312.1"/>
    <property type="molecule type" value="Genomic_DNA"/>
</dbReference>
<dbReference type="Gene3D" id="2.60.310.20">
    <property type="match status" value="1"/>
</dbReference>
<dbReference type="Pfam" id="PF18132">
    <property type="entry name" value="Tyrosinase_C"/>
    <property type="match status" value="1"/>
</dbReference>
<evidence type="ECO:0000259" key="5">
    <source>
        <dbReference type="Pfam" id="PF18132"/>
    </source>
</evidence>
<dbReference type="OrthoDB" id="6132182at2759"/>
<protein>
    <recommendedName>
        <fullName evidence="5">Tyrosinase C-terminal domain-containing protein</fullName>
    </recommendedName>
</protein>
<gene>
    <name evidence="6" type="ORF">PHLGIDRAFT_20489</name>
</gene>
<evidence type="ECO:0000256" key="3">
    <source>
        <dbReference type="ARBA" id="ARBA00023033"/>
    </source>
</evidence>
<evidence type="ECO:0000313" key="7">
    <source>
        <dbReference type="Proteomes" id="UP000053257"/>
    </source>
</evidence>
<feature type="region of interest" description="Disordered" evidence="4">
    <location>
        <begin position="150"/>
        <end position="178"/>
    </location>
</feature>
<evidence type="ECO:0000256" key="1">
    <source>
        <dbReference type="ARBA" id="ARBA00001973"/>
    </source>
</evidence>
<feature type="domain" description="Tyrosinase C-terminal" evidence="5">
    <location>
        <begin position="23"/>
        <end position="139"/>
    </location>
</feature>
<dbReference type="HOGENOM" id="CLU_114594_0_0_1"/>
<sequence>MSYVKDSPLPPAPSGAGDRSYLDWSVHIRVKQYEYGKNFTVFVFLGDVPGNSDEWYSAPSYAGDFNVMVYGVEERGKGNDIFVQGVVHLNRTIAARSGLPSFDEDEVVPYLKEKLSWRVRTVSGGVIELDEKTSLEVTVFSVRVSMGPISDPTTLPSQGKPRYYDDITAGRPGGARTK</sequence>
<accession>A0A0C3S099</accession>
<evidence type="ECO:0000256" key="4">
    <source>
        <dbReference type="SAM" id="MobiDB-lite"/>
    </source>
</evidence>
<keyword evidence="2" id="KW-0560">Oxidoreductase</keyword>